<dbReference type="EMBL" id="JBHSZP010000049">
    <property type="protein sequence ID" value="MFC7091899.1"/>
    <property type="molecule type" value="Genomic_DNA"/>
</dbReference>
<evidence type="ECO:0000313" key="1">
    <source>
        <dbReference type="EMBL" id="MFC7091899.1"/>
    </source>
</evidence>
<protein>
    <submittedName>
        <fullName evidence="1">Uncharacterized protein</fullName>
    </submittedName>
</protein>
<sequence>MSIRPLEPGCLALVINDPEAGMAVECVEFKPTGFKFRSSIDGEVYATGEPAWITNDPDGQESIRPARTLLRIDDHGEDADDYEVIREEWGITA</sequence>
<organism evidence="1 2">
    <name type="scientific">Halomonas salifodinae</name>
    <dbReference type="NCBI Taxonomy" id="438745"/>
    <lineage>
        <taxon>Bacteria</taxon>
        <taxon>Pseudomonadati</taxon>
        <taxon>Pseudomonadota</taxon>
        <taxon>Gammaproteobacteria</taxon>
        <taxon>Oceanospirillales</taxon>
        <taxon>Halomonadaceae</taxon>
        <taxon>Halomonas</taxon>
    </lineage>
</organism>
<dbReference type="Proteomes" id="UP001596411">
    <property type="component" value="Unassembled WGS sequence"/>
</dbReference>
<name>A0ABW2F785_9GAMM</name>
<proteinExistence type="predicted"/>
<reference evidence="2" key="1">
    <citation type="journal article" date="2019" name="Int. J. Syst. Evol. Microbiol.">
        <title>The Global Catalogue of Microorganisms (GCM) 10K type strain sequencing project: providing services to taxonomists for standard genome sequencing and annotation.</title>
        <authorList>
            <consortium name="The Broad Institute Genomics Platform"/>
            <consortium name="The Broad Institute Genome Sequencing Center for Infectious Disease"/>
            <person name="Wu L."/>
            <person name="Ma J."/>
        </authorList>
    </citation>
    <scope>NUCLEOTIDE SEQUENCE [LARGE SCALE GENOMIC DNA]</scope>
    <source>
        <strain evidence="2">CGMCC 1.13666</strain>
    </source>
</reference>
<dbReference type="RefSeq" id="WP_346064123.1">
    <property type="nucleotide sequence ID" value="NZ_BAAADR010000045.1"/>
</dbReference>
<keyword evidence="2" id="KW-1185">Reference proteome</keyword>
<comment type="caution">
    <text evidence="1">The sequence shown here is derived from an EMBL/GenBank/DDBJ whole genome shotgun (WGS) entry which is preliminary data.</text>
</comment>
<accession>A0ABW2F785</accession>
<evidence type="ECO:0000313" key="2">
    <source>
        <dbReference type="Proteomes" id="UP001596411"/>
    </source>
</evidence>
<gene>
    <name evidence="1" type="ORF">ACFQH5_20355</name>
</gene>